<organism evidence="15 16">
    <name type="scientific">Melanomma pulvis-pyrius CBS 109.77</name>
    <dbReference type="NCBI Taxonomy" id="1314802"/>
    <lineage>
        <taxon>Eukaryota</taxon>
        <taxon>Fungi</taxon>
        <taxon>Dikarya</taxon>
        <taxon>Ascomycota</taxon>
        <taxon>Pezizomycotina</taxon>
        <taxon>Dothideomycetes</taxon>
        <taxon>Pleosporomycetidae</taxon>
        <taxon>Pleosporales</taxon>
        <taxon>Melanommataceae</taxon>
        <taxon>Melanomma</taxon>
    </lineage>
</organism>
<feature type="region of interest" description="Disordered" evidence="13">
    <location>
        <begin position="182"/>
        <end position="201"/>
    </location>
</feature>
<accession>A0A6A6XC26</accession>
<dbReference type="GO" id="GO:0070631">
    <property type="term" value="P:spindle pole body localization"/>
    <property type="evidence" value="ECO:0007669"/>
    <property type="project" value="TreeGrafter"/>
</dbReference>
<dbReference type="OrthoDB" id="67850at2759"/>
<keyword evidence="4" id="KW-0813">Transport</keyword>
<reference evidence="15" key="1">
    <citation type="journal article" date="2020" name="Stud. Mycol.">
        <title>101 Dothideomycetes genomes: a test case for predicting lifestyles and emergence of pathogens.</title>
        <authorList>
            <person name="Haridas S."/>
            <person name="Albert R."/>
            <person name="Binder M."/>
            <person name="Bloem J."/>
            <person name="Labutti K."/>
            <person name="Salamov A."/>
            <person name="Andreopoulos B."/>
            <person name="Baker S."/>
            <person name="Barry K."/>
            <person name="Bills G."/>
            <person name="Bluhm B."/>
            <person name="Cannon C."/>
            <person name="Castanera R."/>
            <person name="Culley D."/>
            <person name="Daum C."/>
            <person name="Ezra D."/>
            <person name="Gonzalez J."/>
            <person name="Henrissat B."/>
            <person name="Kuo A."/>
            <person name="Liang C."/>
            <person name="Lipzen A."/>
            <person name="Lutzoni F."/>
            <person name="Magnuson J."/>
            <person name="Mondo S."/>
            <person name="Nolan M."/>
            <person name="Ohm R."/>
            <person name="Pangilinan J."/>
            <person name="Park H.-J."/>
            <person name="Ramirez L."/>
            <person name="Alfaro M."/>
            <person name="Sun H."/>
            <person name="Tritt A."/>
            <person name="Yoshinaga Y."/>
            <person name="Zwiers L.-H."/>
            <person name="Turgeon B."/>
            <person name="Goodwin S."/>
            <person name="Spatafora J."/>
            <person name="Crous P."/>
            <person name="Grigoriev I."/>
        </authorList>
    </citation>
    <scope>NUCLEOTIDE SEQUENCE</scope>
    <source>
        <strain evidence="15">CBS 109.77</strain>
    </source>
</reference>
<sequence>MATLAIQPRPYRDFLTPALHSRFTDASLYTLFLCYLIAVWMGEWNDYLWSWFPLGPAGMRTLLLFIPSLLIYVLRVAQWHTGQRNTMSPSETFGKYTLRKATFATIVFYAASAWFYGEIYIYSRTPKARLLYTEPGKLHERIKLNERPVYLRCLFISLAVIQAIIHLWKDYDRIEIPVMKPKKERKEETSAATPPPRSTNPRQVLAEKVQTMATTAGTIALGTFFIGSVFYFIGLRQLIWKWHYWFARHLIALGKNSKPTGLPPFMSLALMFLSQGTLLALLWQFTNTAFNLYITQEPLKKAKPITSDSKDPNGSLLNGLKSKKADVKAIAFWELALITESFEDRRKTIYGELERKKAPTFKQVTDICLHEIKEINRRINQAMDPKYRHEDGDGKKVSPAPISLVPQISQPLRNGQIAGPVIVPETRMQKIESATSQIARAHSSPQNAQNAQARKYLKQGQEKFNQGAQQAESIWVVYSNKFASSPFGRPFRSCIRRTANGVINGTPYSRQSLIFNAITTLANLTVASLKEDEFGQFNTEVPEMVRVFTAAIKKIEEYMQGLQVPWTDVDCLARPEAERKKIPEVDVVVDALKAGLERILGAFNEFLGPMGMTRAEIQEAKKLVARSTVPEIQEVRR</sequence>
<dbReference type="GO" id="GO:0006999">
    <property type="term" value="P:nuclear pore organization"/>
    <property type="evidence" value="ECO:0007669"/>
    <property type="project" value="TreeGrafter"/>
</dbReference>
<keyword evidence="9" id="KW-0811">Translocation</keyword>
<dbReference type="Pfam" id="PF09531">
    <property type="entry name" value="Ndc1_Nup"/>
    <property type="match status" value="1"/>
</dbReference>
<evidence type="ECO:0000256" key="8">
    <source>
        <dbReference type="ARBA" id="ARBA00022989"/>
    </source>
</evidence>
<evidence type="ECO:0000256" key="5">
    <source>
        <dbReference type="ARBA" id="ARBA00022692"/>
    </source>
</evidence>
<dbReference type="GO" id="GO:0106166">
    <property type="term" value="F:spindle pole body-nuclear membrane anchor activity"/>
    <property type="evidence" value="ECO:0007669"/>
    <property type="project" value="TreeGrafter"/>
</dbReference>
<gene>
    <name evidence="15" type="ORF">K505DRAFT_375251</name>
</gene>
<feature type="transmembrane region" description="Helical" evidence="14">
    <location>
        <begin position="212"/>
        <end position="233"/>
    </location>
</feature>
<evidence type="ECO:0000256" key="14">
    <source>
        <dbReference type="SAM" id="Phobius"/>
    </source>
</evidence>
<feature type="transmembrane region" description="Helical" evidence="14">
    <location>
        <begin position="26"/>
        <end position="42"/>
    </location>
</feature>
<dbReference type="Proteomes" id="UP000799757">
    <property type="component" value="Unassembled WGS sequence"/>
</dbReference>
<feature type="transmembrane region" description="Helical" evidence="14">
    <location>
        <begin position="101"/>
        <end position="122"/>
    </location>
</feature>
<evidence type="ECO:0000256" key="12">
    <source>
        <dbReference type="ARBA" id="ARBA00023242"/>
    </source>
</evidence>
<proteinExistence type="inferred from homology"/>
<evidence type="ECO:0000256" key="7">
    <source>
        <dbReference type="ARBA" id="ARBA00022927"/>
    </source>
</evidence>
<evidence type="ECO:0000256" key="1">
    <source>
        <dbReference type="ARBA" id="ARBA00004232"/>
    </source>
</evidence>
<dbReference type="InterPro" id="IPR019049">
    <property type="entry name" value="Nucleoporin_prot_Ndc1/Nup"/>
</dbReference>
<dbReference type="EMBL" id="MU001922">
    <property type="protein sequence ID" value="KAF2793573.1"/>
    <property type="molecule type" value="Genomic_DNA"/>
</dbReference>
<evidence type="ECO:0000256" key="9">
    <source>
        <dbReference type="ARBA" id="ARBA00023010"/>
    </source>
</evidence>
<dbReference type="GO" id="GO:0005816">
    <property type="term" value="C:spindle pole body"/>
    <property type="evidence" value="ECO:0007669"/>
    <property type="project" value="TreeGrafter"/>
</dbReference>
<keyword evidence="8 14" id="KW-1133">Transmembrane helix</keyword>
<evidence type="ECO:0000256" key="10">
    <source>
        <dbReference type="ARBA" id="ARBA00023132"/>
    </source>
</evidence>
<evidence type="ECO:0000313" key="16">
    <source>
        <dbReference type="Proteomes" id="UP000799757"/>
    </source>
</evidence>
<evidence type="ECO:0000313" key="15">
    <source>
        <dbReference type="EMBL" id="KAF2793573.1"/>
    </source>
</evidence>
<evidence type="ECO:0000256" key="6">
    <source>
        <dbReference type="ARBA" id="ARBA00022816"/>
    </source>
</evidence>
<evidence type="ECO:0000256" key="13">
    <source>
        <dbReference type="SAM" id="MobiDB-lite"/>
    </source>
</evidence>
<protein>
    <recommendedName>
        <fullName evidence="17">Nucleoporin protein Ndc1-Nup</fullName>
    </recommendedName>
</protein>
<keyword evidence="10" id="KW-0906">Nuclear pore complex</keyword>
<feature type="transmembrane region" description="Helical" evidence="14">
    <location>
        <begin position="62"/>
        <end position="81"/>
    </location>
</feature>
<evidence type="ECO:0000256" key="11">
    <source>
        <dbReference type="ARBA" id="ARBA00023136"/>
    </source>
</evidence>
<evidence type="ECO:0000256" key="4">
    <source>
        <dbReference type="ARBA" id="ARBA00022448"/>
    </source>
</evidence>
<keyword evidence="16" id="KW-1185">Reference proteome</keyword>
<comment type="similarity">
    <text evidence="3">Belongs to the NDC1 family.</text>
</comment>
<dbReference type="GO" id="GO:0051028">
    <property type="term" value="P:mRNA transport"/>
    <property type="evidence" value="ECO:0007669"/>
    <property type="project" value="UniProtKB-KW"/>
</dbReference>
<evidence type="ECO:0008006" key="17">
    <source>
        <dbReference type="Google" id="ProtNLM"/>
    </source>
</evidence>
<feature type="transmembrane region" description="Helical" evidence="14">
    <location>
        <begin position="265"/>
        <end position="285"/>
    </location>
</feature>
<keyword evidence="6" id="KW-0509">mRNA transport</keyword>
<dbReference type="PANTHER" id="PTHR13269">
    <property type="entry name" value="NUCLEOPORIN NDC1"/>
    <property type="match status" value="1"/>
</dbReference>
<dbReference type="PANTHER" id="PTHR13269:SF6">
    <property type="entry name" value="NUCLEOPORIN NDC1"/>
    <property type="match status" value="1"/>
</dbReference>
<comment type="subcellular location">
    <subcellularLocation>
        <location evidence="1">Nucleus membrane</location>
        <topology evidence="1">Multi-pass membrane protein</topology>
    </subcellularLocation>
    <subcellularLocation>
        <location evidence="2">Nucleus</location>
        <location evidence="2">Nuclear pore complex</location>
    </subcellularLocation>
</comment>
<dbReference type="GO" id="GO:0015031">
    <property type="term" value="P:protein transport"/>
    <property type="evidence" value="ECO:0007669"/>
    <property type="project" value="UniProtKB-KW"/>
</dbReference>
<evidence type="ECO:0000256" key="2">
    <source>
        <dbReference type="ARBA" id="ARBA00004567"/>
    </source>
</evidence>
<dbReference type="GO" id="GO:0070762">
    <property type="term" value="C:nuclear pore transmembrane ring"/>
    <property type="evidence" value="ECO:0007669"/>
    <property type="project" value="TreeGrafter"/>
</dbReference>
<keyword evidence="12" id="KW-0539">Nucleus</keyword>
<keyword evidence="11 14" id="KW-0472">Membrane</keyword>
<dbReference type="AlphaFoldDB" id="A0A6A6XC26"/>
<dbReference type="GO" id="GO:0031965">
    <property type="term" value="C:nuclear membrane"/>
    <property type="evidence" value="ECO:0007669"/>
    <property type="project" value="UniProtKB-SubCell"/>
</dbReference>
<keyword evidence="5 14" id="KW-0812">Transmembrane</keyword>
<keyword evidence="7" id="KW-0653">Protein transport</keyword>
<name>A0A6A6XC26_9PLEO</name>
<evidence type="ECO:0000256" key="3">
    <source>
        <dbReference type="ARBA" id="ARBA00005760"/>
    </source>
</evidence>